<dbReference type="AlphaFoldDB" id="A0A291QZJ2"/>
<sequence>MKRYSYILLIFTIGVVGFASSCSKDEVKEQTDNATFYPRIFNDVYLFPEYKDSVYIMKAGDTLAFRGLQFSPGDKVQVAWSVNDTPAGDGKEYFFVPQEGGDFRIKVEASYDGMSTSRYRDVFVIPSSFTPKPYNHVVMAYASDTAQYKYLDFSKMTHLAYKVATVTAAGTMDVSKGEIYKKSDVLIGKAHVNGVPVLLGISGTLSGDGWSVYASSNFGNALVDIAKRTALVAAIKEYVTAKKMDGVEILMTDINNTTGAQTNANIQAAGLFLNELRASLGADAIITITVPGIQYAGSYPDLSAANWINVHAYEDGLHVGPGKPLGQPSGYDYFVDCAETWMAKYPKNKLVIGIPAFGLRYTALDGNGNNLGWTSYNYMPYKQILAADATASGKEYAEIAEGVYFNGIPLVTEKSNYLKEQGYLGAYIWAGEYDVTTEQSLTATIHNILQ</sequence>
<dbReference type="PROSITE" id="PS51257">
    <property type="entry name" value="PROKAR_LIPOPROTEIN"/>
    <property type="match status" value="1"/>
</dbReference>
<dbReference type="Gene3D" id="3.40.5.30">
    <property type="entry name" value="(Trans)glycosidases - domain 2"/>
    <property type="match status" value="1"/>
</dbReference>
<dbReference type="Pfam" id="PF00704">
    <property type="entry name" value="Glyco_hydro_18"/>
    <property type="match status" value="1"/>
</dbReference>
<evidence type="ECO:0000313" key="5">
    <source>
        <dbReference type="Proteomes" id="UP000220133"/>
    </source>
</evidence>
<dbReference type="PANTHER" id="PTHR11177:SF317">
    <property type="entry name" value="CHITINASE 12-RELATED"/>
    <property type="match status" value="1"/>
</dbReference>
<comment type="catalytic activity">
    <reaction evidence="1">
        <text>Random endo-hydrolysis of N-acetyl-beta-D-glucosaminide (1-&gt;4)-beta-linkages in chitin and chitodextrins.</text>
        <dbReference type="EC" id="3.2.1.14"/>
    </reaction>
</comment>
<dbReference type="RefSeq" id="WP_098195631.1">
    <property type="nucleotide sequence ID" value="NZ_CP023777.1"/>
</dbReference>
<dbReference type="Gene3D" id="3.20.20.80">
    <property type="entry name" value="Glycosidases"/>
    <property type="match status" value="1"/>
</dbReference>
<dbReference type="GO" id="GO:0005576">
    <property type="term" value="C:extracellular region"/>
    <property type="evidence" value="ECO:0007669"/>
    <property type="project" value="TreeGrafter"/>
</dbReference>
<dbReference type="GO" id="GO:0005975">
    <property type="term" value="P:carbohydrate metabolic process"/>
    <property type="evidence" value="ECO:0007669"/>
    <property type="project" value="InterPro"/>
</dbReference>
<dbReference type="KEGG" id="cbae:COR50_19950"/>
<dbReference type="GO" id="GO:0006032">
    <property type="term" value="P:chitin catabolic process"/>
    <property type="evidence" value="ECO:0007669"/>
    <property type="project" value="TreeGrafter"/>
</dbReference>
<dbReference type="SUPFAM" id="SSF51445">
    <property type="entry name" value="(Trans)glycosidases"/>
    <property type="match status" value="1"/>
</dbReference>
<evidence type="ECO:0000313" key="4">
    <source>
        <dbReference type="EMBL" id="ATL49263.1"/>
    </source>
</evidence>
<dbReference type="EC" id="3.2.1.14" evidence="2"/>
<protein>
    <recommendedName>
        <fullName evidence="2">chitinase</fullName>
        <ecNumber evidence="2">3.2.1.14</ecNumber>
    </recommendedName>
</protein>
<gene>
    <name evidence="4" type="ORF">COR50_19950</name>
</gene>
<evidence type="ECO:0000259" key="3">
    <source>
        <dbReference type="PROSITE" id="PS51910"/>
    </source>
</evidence>
<dbReference type="GO" id="GO:0008843">
    <property type="term" value="F:endochitinase activity"/>
    <property type="evidence" value="ECO:0007669"/>
    <property type="project" value="UniProtKB-EC"/>
</dbReference>
<accession>A0A291QZJ2</accession>
<dbReference type="InterPro" id="IPR011583">
    <property type="entry name" value="Chitinase_II/V-like_cat"/>
</dbReference>
<proteinExistence type="predicted"/>
<dbReference type="OrthoDB" id="973993at2"/>
<name>A0A291QZJ2_9BACT</name>
<dbReference type="InterPro" id="IPR001223">
    <property type="entry name" value="Glyco_hydro18_cat"/>
</dbReference>
<dbReference type="InterPro" id="IPR050314">
    <property type="entry name" value="Glycosyl_Hydrlase_18"/>
</dbReference>
<dbReference type="GO" id="GO:0008061">
    <property type="term" value="F:chitin binding"/>
    <property type="evidence" value="ECO:0007669"/>
    <property type="project" value="InterPro"/>
</dbReference>
<keyword evidence="5" id="KW-1185">Reference proteome</keyword>
<dbReference type="PROSITE" id="PS51910">
    <property type="entry name" value="GH18_2"/>
    <property type="match status" value="1"/>
</dbReference>
<dbReference type="InterPro" id="IPR017853">
    <property type="entry name" value="GH"/>
</dbReference>
<organism evidence="4 5">
    <name type="scientific">Chitinophaga caeni</name>
    <dbReference type="NCBI Taxonomy" id="2029983"/>
    <lineage>
        <taxon>Bacteria</taxon>
        <taxon>Pseudomonadati</taxon>
        <taxon>Bacteroidota</taxon>
        <taxon>Chitinophagia</taxon>
        <taxon>Chitinophagales</taxon>
        <taxon>Chitinophagaceae</taxon>
        <taxon>Chitinophaga</taxon>
    </lineage>
</organism>
<reference evidence="4 5" key="1">
    <citation type="submission" date="2017-10" db="EMBL/GenBank/DDBJ databases">
        <title>Paenichitinophaga pekingensis gen. nov., sp. nov., isolated from activated sludge.</title>
        <authorList>
            <person name="Jin D."/>
            <person name="Kong X."/>
            <person name="Deng Y."/>
            <person name="Bai Z."/>
        </authorList>
    </citation>
    <scope>NUCLEOTIDE SEQUENCE [LARGE SCALE GENOMIC DNA]</scope>
    <source>
        <strain evidence="4 5">13</strain>
    </source>
</reference>
<dbReference type="PANTHER" id="PTHR11177">
    <property type="entry name" value="CHITINASE"/>
    <property type="match status" value="1"/>
</dbReference>
<feature type="domain" description="GH18" evidence="3">
    <location>
        <begin position="136"/>
        <end position="450"/>
    </location>
</feature>
<dbReference type="Proteomes" id="UP000220133">
    <property type="component" value="Chromosome"/>
</dbReference>
<dbReference type="EMBL" id="CP023777">
    <property type="protein sequence ID" value="ATL49263.1"/>
    <property type="molecule type" value="Genomic_DNA"/>
</dbReference>
<evidence type="ECO:0000256" key="1">
    <source>
        <dbReference type="ARBA" id="ARBA00000822"/>
    </source>
</evidence>
<evidence type="ECO:0000256" key="2">
    <source>
        <dbReference type="ARBA" id="ARBA00012729"/>
    </source>
</evidence>
<dbReference type="SMART" id="SM00636">
    <property type="entry name" value="Glyco_18"/>
    <property type="match status" value="1"/>
</dbReference>